<feature type="signal peptide" evidence="4">
    <location>
        <begin position="1"/>
        <end position="23"/>
    </location>
</feature>
<evidence type="ECO:0000256" key="4">
    <source>
        <dbReference type="SAM" id="SignalP"/>
    </source>
</evidence>
<comment type="subcellular location">
    <subcellularLocation>
        <location evidence="1">Periplasm</location>
    </subcellularLocation>
</comment>
<dbReference type="PANTHER" id="PTHR43649">
    <property type="entry name" value="ARABINOSE-BINDING PROTEIN-RELATED"/>
    <property type="match status" value="1"/>
</dbReference>
<name>A0A9X2H9M8_9HYPH</name>
<feature type="chain" id="PRO_5040900213" evidence="4">
    <location>
        <begin position="24"/>
        <end position="434"/>
    </location>
</feature>
<accession>A0A9X2H9M8</accession>
<organism evidence="5 6">
    <name type="scientific">Aurantimonas marianensis</name>
    <dbReference type="NCBI Taxonomy" id="2920428"/>
    <lineage>
        <taxon>Bacteria</taxon>
        <taxon>Pseudomonadati</taxon>
        <taxon>Pseudomonadota</taxon>
        <taxon>Alphaproteobacteria</taxon>
        <taxon>Hyphomicrobiales</taxon>
        <taxon>Aurantimonadaceae</taxon>
        <taxon>Aurantimonas</taxon>
    </lineage>
</organism>
<keyword evidence="4" id="KW-0732">Signal</keyword>
<dbReference type="GO" id="GO:0042597">
    <property type="term" value="C:periplasmic space"/>
    <property type="evidence" value="ECO:0007669"/>
    <property type="project" value="UniProtKB-SubCell"/>
</dbReference>
<dbReference type="SUPFAM" id="SSF53850">
    <property type="entry name" value="Periplasmic binding protein-like II"/>
    <property type="match status" value="1"/>
</dbReference>
<gene>
    <name evidence="5" type="ORF">MJ956_11790</name>
</gene>
<keyword evidence="6" id="KW-1185">Reference proteome</keyword>
<evidence type="ECO:0000256" key="2">
    <source>
        <dbReference type="ARBA" id="ARBA00008520"/>
    </source>
</evidence>
<keyword evidence="3" id="KW-0574">Periplasm</keyword>
<dbReference type="Gene3D" id="3.40.190.10">
    <property type="entry name" value="Periplasmic binding protein-like II"/>
    <property type="match status" value="2"/>
</dbReference>
<comment type="caution">
    <text evidence="5">The sequence shown here is derived from an EMBL/GenBank/DDBJ whole genome shotgun (WGS) entry which is preliminary data.</text>
</comment>
<reference evidence="5" key="1">
    <citation type="submission" date="2022-03" db="EMBL/GenBank/DDBJ databases">
        <title>Aurantimonas Liuensis sp. Nov., isolated from the hadal seawater of the Mariana Trench.</title>
        <authorList>
            <person name="Liu R."/>
        </authorList>
    </citation>
    <scope>NUCLEOTIDE SEQUENCE</scope>
    <source>
        <strain evidence="5">LRZ36</strain>
    </source>
</reference>
<dbReference type="RefSeq" id="WP_253964653.1">
    <property type="nucleotide sequence ID" value="NZ_JALHBS010000069.1"/>
</dbReference>
<proteinExistence type="inferred from homology"/>
<dbReference type="InterPro" id="IPR006059">
    <property type="entry name" value="SBP"/>
</dbReference>
<sequence>MKLAKNLFAATALSLVAVPAVSAEEITIATVNNGDMITMQGLMGDFNAKHPDITVEWVTLEENVLRQNVTTDISTGGGAYDILTIGTYEVPIWGKNGWLVSLNDLPADYQVDDLIPAIRGGLSVDGELYAAPFYAESSFTMYRKDLMEKAGLEMPEAPTWEFIREAAKKMTDRANDINGICLRGKAGWGENMALITAMSNSFGARWFDEEWNAQFDTEPWSDTLNFYLGMMEESGPAGAANNGFNENLTLFQQGKCGIWIDATSAGQFVVNDDSTVADQVGFALAPDTGLGKRGNWLWAWSLAIPTSSEKQEAAKTFINWATGPEYSALVAESKGWVAVPPGTRTSLYENEDYLNAAPFAAMTKVSMGTADPTNPTVDPVPYTGVQFVAIPEFAGIATQVGQQFASALAGQQSAEEALSRSQEITTEEMEAAGY</sequence>
<dbReference type="PANTHER" id="PTHR43649:SF12">
    <property type="entry name" value="DIACETYLCHITOBIOSE BINDING PROTEIN DASA"/>
    <property type="match status" value="1"/>
</dbReference>
<evidence type="ECO:0000313" key="5">
    <source>
        <dbReference type="EMBL" id="MCP3055818.1"/>
    </source>
</evidence>
<dbReference type="InterPro" id="IPR050490">
    <property type="entry name" value="Bact_solute-bd_prot1"/>
</dbReference>
<dbReference type="EMBL" id="JALHBS010000069">
    <property type="protein sequence ID" value="MCP3055818.1"/>
    <property type="molecule type" value="Genomic_DNA"/>
</dbReference>
<evidence type="ECO:0000313" key="6">
    <source>
        <dbReference type="Proteomes" id="UP001155220"/>
    </source>
</evidence>
<dbReference type="CDD" id="cd13585">
    <property type="entry name" value="PBP2_TMBP_like"/>
    <property type="match status" value="1"/>
</dbReference>
<comment type="similarity">
    <text evidence="2">Belongs to the bacterial solute-binding protein 1 family.</text>
</comment>
<evidence type="ECO:0000256" key="1">
    <source>
        <dbReference type="ARBA" id="ARBA00004418"/>
    </source>
</evidence>
<evidence type="ECO:0000256" key="3">
    <source>
        <dbReference type="ARBA" id="ARBA00022764"/>
    </source>
</evidence>
<protein>
    <submittedName>
        <fullName evidence="5">Sugar ABC transporter substrate-binding protein</fullName>
    </submittedName>
</protein>
<dbReference type="AlphaFoldDB" id="A0A9X2H9M8"/>
<dbReference type="Pfam" id="PF01547">
    <property type="entry name" value="SBP_bac_1"/>
    <property type="match status" value="1"/>
</dbReference>
<dbReference type="Proteomes" id="UP001155220">
    <property type="component" value="Unassembled WGS sequence"/>
</dbReference>